<feature type="region of interest" description="CPSase" evidence="8">
    <location>
        <begin position="1"/>
        <end position="167"/>
    </location>
</feature>
<feature type="active site" description="Nucleophile" evidence="8">
    <location>
        <position position="242"/>
    </location>
</feature>
<comment type="similarity">
    <text evidence="2 8">Belongs to the CarA family.</text>
</comment>
<dbReference type="InterPro" id="IPR017926">
    <property type="entry name" value="GATASE"/>
</dbReference>
<dbReference type="SMART" id="SM01097">
    <property type="entry name" value="CPSase_sm_chain"/>
    <property type="match status" value="1"/>
</dbReference>
<evidence type="ECO:0000256" key="6">
    <source>
        <dbReference type="ARBA" id="ARBA00022962"/>
    </source>
</evidence>
<feature type="binding site" evidence="8">
    <location>
        <position position="46"/>
    </location>
    <ligand>
        <name>L-glutamine</name>
        <dbReference type="ChEBI" id="CHEBI:58359"/>
    </ligand>
</feature>
<keyword evidence="4 8" id="KW-0547">Nucleotide-binding</keyword>
<evidence type="ECO:0000256" key="5">
    <source>
        <dbReference type="ARBA" id="ARBA00022840"/>
    </source>
</evidence>
<dbReference type="NCBIfam" id="NF009475">
    <property type="entry name" value="PRK12838.1"/>
    <property type="match status" value="1"/>
</dbReference>
<feature type="active site" evidence="8">
    <location>
        <position position="327"/>
    </location>
</feature>
<keyword evidence="8" id="KW-0028">Amino-acid biosynthesis</keyword>
<dbReference type="PRINTS" id="PR00096">
    <property type="entry name" value="GATASE"/>
</dbReference>
<dbReference type="GO" id="GO:0044205">
    <property type="term" value="P:'de novo' UMP biosynthetic process"/>
    <property type="evidence" value="ECO:0007669"/>
    <property type="project" value="UniProtKB-UniRule"/>
</dbReference>
<dbReference type="InterPro" id="IPR036480">
    <property type="entry name" value="CarbP_synth_ssu_N_sf"/>
</dbReference>
<dbReference type="UniPathway" id="UPA00070">
    <property type="reaction ID" value="UER00115"/>
</dbReference>
<dbReference type="PRINTS" id="PR00097">
    <property type="entry name" value="ANTSNTHASEII"/>
</dbReference>
<organism evidence="10 11">
    <name type="scientific">Lactiplantibacillus mudanjiangensis</name>
    <dbReference type="NCBI Taxonomy" id="1296538"/>
    <lineage>
        <taxon>Bacteria</taxon>
        <taxon>Bacillati</taxon>
        <taxon>Bacillota</taxon>
        <taxon>Bacilli</taxon>
        <taxon>Lactobacillales</taxon>
        <taxon>Lactobacillaceae</taxon>
        <taxon>Lactiplantibacillus</taxon>
    </lineage>
</organism>
<reference evidence="10 11" key="1">
    <citation type="submission" date="2018-11" db="EMBL/GenBank/DDBJ databases">
        <authorList>
            <person name="Wuyts S."/>
        </authorList>
    </citation>
    <scope>NUCLEOTIDE SEQUENCE [LARGE SCALE GENOMIC DNA]</scope>
    <source>
        <strain evidence="10">Lactobacillus mudanjiangensis AMBF249</strain>
    </source>
</reference>
<keyword evidence="8" id="KW-0665">Pyrimidine biosynthesis</keyword>
<evidence type="ECO:0000256" key="2">
    <source>
        <dbReference type="ARBA" id="ARBA00007800"/>
    </source>
</evidence>
<comment type="pathway">
    <text evidence="1 8">Amino-acid biosynthesis; L-arginine biosynthesis; carbamoyl phosphate from bicarbonate: step 1/1.</text>
</comment>
<dbReference type="InterPro" id="IPR002474">
    <property type="entry name" value="CarbamoylP_synth_ssu_N"/>
</dbReference>
<sequence length="357" mass="38729">MQKYLTLADGTQWIGTAFGDRSIEGAGQLVFNTGMTGYQETVTDPSYLNQLIAFTAPLIGNYGIDPTVNQAATLGTQAVIVHELTTFSDHYTSRQTFDNFLTIHHVPGLQGIDTRELTIHLRQTGTQAAILSNQPILNFDAKFASLPLKALTPQSLPVALPKPTQPHIVVIDFGEKTAITTALIKRGCQVSILPATSSLKHIQAYQPDGILLSNGPGDPQQYPAALPLIRQLANRYPLAGICLGHQLLARAFGAKTYQLTFGHHGLNHPVKDLATGQVWMTAQNHDFAVDPASVTTTPLQITTIELNDGSVEGLRLPGRPVMSVQFHPEAHPGPLEAGQFFDQFIQMLHHQEVSANA</sequence>
<feature type="binding site" evidence="8">
    <location>
        <position position="246"/>
    </location>
    <ligand>
        <name>L-glutamine</name>
        <dbReference type="ChEBI" id="CHEBI:58359"/>
    </ligand>
</feature>
<dbReference type="InterPro" id="IPR035686">
    <property type="entry name" value="CPSase_GATase1"/>
</dbReference>
<evidence type="ECO:0000256" key="8">
    <source>
        <dbReference type="HAMAP-Rule" id="MF_01209"/>
    </source>
</evidence>
<dbReference type="SUPFAM" id="SSF52317">
    <property type="entry name" value="Class I glutamine amidotransferase-like"/>
    <property type="match status" value="1"/>
</dbReference>
<dbReference type="GO" id="GO:0006541">
    <property type="term" value="P:glutamine metabolic process"/>
    <property type="evidence" value="ECO:0007669"/>
    <property type="project" value="InterPro"/>
</dbReference>
<feature type="binding site" evidence="8">
    <location>
        <position position="215"/>
    </location>
    <ligand>
        <name>L-glutamine</name>
        <dbReference type="ChEBI" id="CHEBI:58359"/>
    </ligand>
</feature>
<dbReference type="EMBL" id="UYIG01000130">
    <property type="protein sequence ID" value="VDG29039.1"/>
    <property type="molecule type" value="Genomic_DNA"/>
</dbReference>
<keyword evidence="3 8" id="KW-0436">Ligase</keyword>
<dbReference type="PRINTS" id="PR00099">
    <property type="entry name" value="CPSGATASE"/>
</dbReference>
<keyword evidence="8" id="KW-0055">Arginine biosynthesis</keyword>
<dbReference type="PANTHER" id="PTHR43418">
    <property type="entry name" value="MULTIFUNCTIONAL TRYPTOPHAN BIOSYNTHESIS PROTEIN-RELATED"/>
    <property type="match status" value="1"/>
</dbReference>
<evidence type="ECO:0000256" key="3">
    <source>
        <dbReference type="ARBA" id="ARBA00022598"/>
    </source>
</evidence>
<comment type="catalytic activity">
    <reaction evidence="7 8">
        <text>hydrogencarbonate + L-glutamine + 2 ATP + H2O = carbamoyl phosphate + L-glutamate + 2 ADP + phosphate + 2 H(+)</text>
        <dbReference type="Rhea" id="RHEA:18633"/>
        <dbReference type="ChEBI" id="CHEBI:15377"/>
        <dbReference type="ChEBI" id="CHEBI:15378"/>
        <dbReference type="ChEBI" id="CHEBI:17544"/>
        <dbReference type="ChEBI" id="CHEBI:29985"/>
        <dbReference type="ChEBI" id="CHEBI:30616"/>
        <dbReference type="ChEBI" id="CHEBI:43474"/>
        <dbReference type="ChEBI" id="CHEBI:58228"/>
        <dbReference type="ChEBI" id="CHEBI:58359"/>
        <dbReference type="ChEBI" id="CHEBI:456216"/>
        <dbReference type="EC" id="6.3.5.5"/>
    </reaction>
</comment>
<dbReference type="RefSeq" id="WP_130851981.1">
    <property type="nucleotide sequence ID" value="NZ_UYIG01000130.1"/>
</dbReference>
<accession>A0A660E7K0</accession>
<evidence type="ECO:0000313" key="11">
    <source>
        <dbReference type="Proteomes" id="UP000289996"/>
    </source>
</evidence>
<feature type="active site" evidence="8">
    <location>
        <position position="329"/>
    </location>
</feature>
<evidence type="ECO:0000259" key="9">
    <source>
        <dbReference type="SMART" id="SM01097"/>
    </source>
</evidence>
<comment type="pathway">
    <text evidence="8">Pyrimidine metabolism; UMP biosynthesis via de novo pathway; (S)-dihydroorotate from bicarbonate: step 1/3.</text>
</comment>
<dbReference type="Pfam" id="PF00117">
    <property type="entry name" value="GATase"/>
    <property type="match status" value="1"/>
</dbReference>
<feature type="domain" description="Carbamoyl-phosphate synthase small subunit N-terminal" evidence="9">
    <location>
        <begin position="1"/>
        <end position="132"/>
    </location>
</feature>
<keyword evidence="5 8" id="KW-0067">ATP-binding</keyword>
<evidence type="ECO:0000256" key="4">
    <source>
        <dbReference type="ARBA" id="ARBA00022741"/>
    </source>
</evidence>
<feature type="binding site" evidence="8">
    <location>
        <position position="287"/>
    </location>
    <ligand>
        <name>L-glutamine</name>
        <dbReference type="ChEBI" id="CHEBI:58359"/>
    </ligand>
</feature>
<feature type="binding site" evidence="8">
    <location>
        <position position="284"/>
    </location>
    <ligand>
        <name>L-glutamine</name>
        <dbReference type="ChEBI" id="CHEBI:58359"/>
    </ligand>
</feature>
<feature type="binding site" evidence="8">
    <location>
        <position position="217"/>
    </location>
    <ligand>
        <name>L-glutamine</name>
        <dbReference type="ChEBI" id="CHEBI:58359"/>
    </ligand>
</feature>
<dbReference type="NCBIfam" id="TIGR01368">
    <property type="entry name" value="CPSaseIIsmall"/>
    <property type="match status" value="1"/>
</dbReference>
<dbReference type="PANTHER" id="PTHR43418:SF7">
    <property type="entry name" value="CARBAMOYL-PHOSPHATE SYNTHASE SMALL CHAIN"/>
    <property type="match status" value="1"/>
</dbReference>
<dbReference type="InterPro" id="IPR029062">
    <property type="entry name" value="Class_I_gatase-like"/>
</dbReference>
<evidence type="ECO:0000256" key="1">
    <source>
        <dbReference type="ARBA" id="ARBA00005077"/>
    </source>
</evidence>
<dbReference type="HAMAP" id="MF_01209">
    <property type="entry name" value="CPSase_S_chain"/>
    <property type="match status" value="1"/>
</dbReference>
<dbReference type="AlphaFoldDB" id="A0A660E7K0"/>
<dbReference type="UniPathway" id="UPA00068">
    <property type="reaction ID" value="UER00171"/>
</dbReference>
<comment type="catalytic activity">
    <reaction evidence="8">
        <text>L-glutamine + H2O = L-glutamate + NH4(+)</text>
        <dbReference type="Rhea" id="RHEA:15889"/>
        <dbReference type="ChEBI" id="CHEBI:15377"/>
        <dbReference type="ChEBI" id="CHEBI:28938"/>
        <dbReference type="ChEBI" id="CHEBI:29985"/>
        <dbReference type="ChEBI" id="CHEBI:58359"/>
    </reaction>
</comment>
<dbReference type="OrthoDB" id="9804328at2"/>
<evidence type="ECO:0000256" key="7">
    <source>
        <dbReference type="ARBA" id="ARBA00048816"/>
    </source>
</evidence>
<proteinExistence type="inferred from homology"/>
<dbReference type="InterPro" id="IPR050472">
    <property type="entry name" value="Anth_synth/Amidotransfase"/>
</dbReference>
<dbReference type="Proteomes" id="UP000289996">
    <property type="component" value="Unassembled WGS sequence"/>
</dbReference>
<feature type="binding site" evidence="8">
    <location>
        <position position="243"/>
    </location>
    <ligand>
        <name>L-glutamine</name>
        <dbReference type="ChEBI" id="CHEBI:58359"/>
    </ligand>
</feature>
<gene>
    <name evidence="8" type="primary">carA</name>
    <name evidence="10" type="ORF">MUDAN_MDHGFNIF_00722</name>
</gene>
<comment type="function">
    <text evidence="8">Small subunit of the glutamine-dependent carbamoyl phosphate synthetase (CPSase). CPSase catalyzes the formation of carbamoyl phosphate from the ammonia moiety of glutamine, carbonate, and phosphate donated by ATP, constituting the first step of 2 biosynthetic pathways, one leading to arginine and/or urea and the other to pyrimidine nucleotides. The small subunit (glutamine amidotransferase) binds and cleaves glutamine to supply the large subunit with the substrate ammonia.</text>
</comment>
<protein>
    <recommendedName>
        <fullName evidence="8">Carbamoyl phosphate synthase small chain</fullName>
        <ecNumber evidence="8">6.3.5.5</ecNumber>
    </recommendedName>
    <alternativeName>
        <fullName evidence="8">Carbamoyl phosphate synthetase glutamine chain</fullName>
    </alternativeName>
</protein>
<comment type="subunit">
    <text evidence="8">Composed of two chains; the small (or glutamine) chain promotes the hydrolysis of glutamine to ammonia, which is used by the large (or ammonia) chain to synthesize carbamoyl phosphate. Tetramer of heterodimers (alpha,beta)4.</text>
</comment>
<dbReference type="Gene3D" id="3.50.30.20">
    <property type="entry name" value="Carbamoyl-phosphate synthase small subunit, N-terminal domain"/>
    <property type="match status" value="1"/>
</dbReference>
<dbReference type="CDD" id="cd01744">
    <property type="entry name" value="GATase1_CPSase"/>
    <property type="match status" value="1"/>
</dbReference>
<comment type="caution">
    <text evidence="8">Lacks conserved residue(s) required for the propagation of feature annotation.</text>
</comment>
<evidence type="ECO:0000313" key="10">
    <source>
        <dbReference type="EMBL" id="VDG29039.1"/>
    </source>
</evidence>
<keyword evidence="6 8" id="KW-0315">Glutamine amidotransferase</keyword>
<keyword evidence="11" id="KW-1185">Reference proteome</keyword>
<dbReference type="SUPFAM" id="SSF52021">
    <property type="entry name" value="Carbamoyl phosphate synthetase, small subunit N-terminal domain"/>
    <property type="match status" value="1"/>
</dbReference>
<dbReference type="GO" id="GO:0006207">
    <property type="term" value="P:'de novo' pyrimidine nucleobase biosynthetic process"/>
    <property type="evidence" value="ECO:0007669"/>
    <property type="project" value="InterPro"/>
</dbReference>
<name>A0A660E7K0_9LACO</name>
<dbReference type="PROSITE" id="PS51273">
    <property type="entry name" value="GATASE_TYPE_1"/>
    <property type="match status" value="1"/>
</dbReference>
<dbReference type="GO" id="GO:0006526">
    <property type="term" value="P:L-arginine biosynthetic process"/>
    <property type="evidence" value="ECO:0007669"/>
    <property type="project" value="UniProtKB-UniRule"/>
</dbReference>
<dbReference type="EC" id="6.3.5.5" evidence="8"/>
<dbReference type="InterPro" id="IPR006274">
    <property type="entry name" value="CarbamoylP_synth_ssu"/>
</dbReference>
<dbReference type="Gene3D" id="3.40.50.880">
    <property type="match status" value="1"/>
</dbReference>
<dbReference type="Pfam" id="PF00988">
    <property type="entry name" value="CPSase_sm_chain"/>
    <property type="match status" value="1"/>
</dbReference>
<dbReference type="GO" id="GO:0005524">
    <property type="term" value="F:ATP binding"/>
    <property type="evidence" value="ECO:0007669"/>
    <property type="project" value="UniProtKB-UniRule"/>
</dbReference>
<dbReference type="GO" id="GO:0004088">
    <property type="term" value="F:carbamoyl-phosphate synthase (glutamine-hydrolyzing) activity"/>
    <property type="evidence" value="ECO:0007669"/>
    <property type="project" value="UniProtKB-UniRule"/>
</dbReference>